<feature type="domain" description="Disease resistance R13L4/SHOC-2-like LRR" evidence="2">
    <location>
        <begin position="11"/>
        <end position="229"/>
    </location>
</feature>
<gene>
    <name evidence="3" type="ORF">OLC1_LOCUS6481</name>
</gene>
<dbReference type="InterPro" id="IPR055414">
    <property type="entry name" value="LRR_R13L4/SHOC2-like"/>
</dbReference>
<dbReference type="EMBL" id="OX459119">
    <property type="protein sequence ID" value="CAI9095532.1"/>
    <property type="molecule type" value="Genomic_DNA"/>
</dbReference>
<protein>
    <submittedName>
        <fullName evidence="3">OLC1v1031513C1</fullName>
    </submittedName>
</protein>
<dbReference type="Gene3D" id="3.80.10.10">
    <property type="entry name" value="Ribonuclease Inhibitor"/>
    <property type="match status" value="1"/>
</dbReference>
<dbReference type="SUPFAM" id="SSF52058">
    <property type="entry name" value="L domain-like"/>
    <property type="match status" value="1"/>
</dbReference>
<proteinExistence type="predicted"/>
<sequence>MLFGEVPYNGFKAPCGVGELLELQVLRIVDVEESDRTGIMKEVGKLIKLRDLSIKSLRQDGKELCSSLEKLTNLQELVVASSRDEMLDVNHPISASSLQSSRWLQFVGRLEEIPPWIRNLQGLERITLSLSNFFKDPVLETLQHLPNLFEIRLLDEAYKGESLCFQAGYFLKLKTLCLVRMERLRRMRVEKGAITGINRLGMDGLLMVEELALGIENLSKLQVLELASTSSKLINKLENIAAESEEENDESSKI</sequence>
<evidence type="ECO:0000313" key="3">
    <source>
        <dbReference type="EMBL" id="CAI9095532.1"/>
    </source>
</evidence>
<dbReference type="Pfam" id="PF23598">
    <property type="entry name" value="LRR_14"/>
    <property type="match status" value="1"/>
</dbReference>
<keyword evidence="1" id="KW-0677">Repeat</keyword>
<accession>A0AAV1CLT4</accession>
<dbReference type="InterPro" id="IPR032675">
    <property type="entry name" value="LRR_dom_sf"/>
</dbReference>
<dbReference type="Proteomes" id="UP001161247">
    <property type="component" value="Chromosome 2"/>
</dbReference>
<evidence type="ECO:0000256" key="1">
    <source>
        <dbReference type="ARBA" id="ARBA00022737"/>
    </source>
</evidence>
<dbReference type="AlphaFoldDB" id="A0AAV1CLT4"/>
<keyword evidence="4" id="KW-1185">Reference proteome</keyword>
<evidence type="ECO:0000313" key="4">
    <source>
        <dbReference type="Proteomes" id="UP001161247"/>
    </source>
</evidence>
<reference evidence="3" key="1">
    <citation type="submission" date="2023-03" db="EMBL/GenBank/DDBJ databases">
        <authorList>
            <person name="Julca I."/>
        </authorList>
    </citation>
    <scope>NUCLEOTIDE SEQUENCE</scope>
</reference>
<name>A0AAV1CLT4_OLDCO</name>
<organism evidence="3 4">
    <name type="scientific">Oldenlandia corymbosa var. corymbosa</name>
    <dbReference type="NCBI Taxonomy" id="529605"/>
    <lineage>
        <taxon>Eukaryota</taxon>
        <taxon>Viridiplantae</taxon>
        <taxon>Streptophyta</taxon>
        <taxon>Embryophyta</taxon>
        <taxon>Tracheophyta</taxon>
        <taxon>Spermatophyta</taxon>
        <taxon>Magnoliopsida</taxon>
        <taxon>eudicotyledons</taxon>
        <taxon>Gunneridae</taxon>
        <taxon>Pentapetalae</taxon>
        <taxon>asterids</taxon>
        <taxon>lamiids</taxon>
        <taxon>Gentianales</taxon>
        <taxon>Rubiaceae</taxon>
        <taxon>Rubioideae</taxon>
        <taxon>Spermacoceae</taxon>
        <taxon>Hedyotis-Oldenlandia complex</taxon>
        <taxon>Oldenlandia</taxon>
    </lineage>
</organism>
<evidence type="ECO:0000259" key="2">
    <source>
        <dbReference type="Pfam" id="PF23598"/>
    </source>
</evidence>